<gene>
    <name evidence="1" type="ORF">LX69_00593</name>
</gene>
<proteinExistence type="predicted"/>
<name>A0A2W7QE24_9BACT</name>
<reference evidence="1 2" key="1">
    <citation type="submission" date="2018-06" db="EMBL/GenBank/DDBJ databases">
        <title>Genomic Encyclopedia of Archaeal and Bacterial Type Strains, Phase II (KMG-II): from individual species to whole genera.</title>
        <authorList>
            <person name="Goeker M."/>
        </authorList>
    </citation>
    <scope>NUCLEOTIDE SEQUENCE [LARGE SCALE GENOMIC DNA]</scope>
    <source>
        <strain evidence="1 2">DSM 6779</strain>
    </source>
</reference>
<protein>
    <submittedName>
        <fullName evidence="1">Uncharacterized protein</fullName>
    </submittedName>
</protein>
<dbReference type="AlphaFoldDB" id="A0A2W7QE24"/>
<sequence length="251" mass="26810">MAKQSGIIKLEGTIGDITFYKSKDGMLARAKGGVDGDRIKSDAAFARTRENGLEFARAGSAGKLLRMAFRAQLMKAADNRMVSRLTKQMMVVVKADATSIRGQRNVLDGELELLTGFDFNLDGKLSSTLYAQYGATIDRVSGELEVTIPAFSPDSAIVAPEGATHFRFISAGASIDFEGNVFEAVTSQTGELSLSDGNIAAVTLTNTLTANSTHPLFLVLGIEFYQMVNGVSYSLKNGRYNALSLVSVSGL</sequence>
<dbReference type="RefSeq" id="WP_111444313.1">
    <property type="nucleotide sequence ID" value="NZ_QKZK01000003.1"/>
</dbReference>
<dbReference type="EMBL" id="QKZK01000003">
    <property type="protein sequence ID" value="PZX20139.1"/>
    <property type="molecule type" value="Genomic_DNA"/>
</dbReference>
<dbReference type="OrthoDB" id="645138at2"/>
<accession>A0A2W7QE24</accession>
<keyword evidence="2" id="KW-1185">Reference proteome</keyword>
<comment type="caution">
    <text evidence="1">The sequence shown here is derived from an EMBL/GenBank/DDBJ whole genome shotgun (WGS) entry which is preliminary data.</text>
</comment>
<dbReference type="Proteomes" id="UP000249239">
    <property type="component" value="Unassembled WGS sequence"/>
</dbReference>
<evidence type="ECO:0000313" key="1">
    <source>
        <dbReference type="EMBL" id="PZX20139.1"/>
    </source>
</evidence>
<organism evidence="1 2">
    <name type="scientific">Breznakibacter xylanolyticus</name>
    <dbReference type="NCBI Taxonomy" id="990"/>
    <lineage>
        <taxon>Bacteria</taxon>
        <taxon>Pseudomonadati</taxon>
        <taxon>Bacteroidota</taxon>
        <taxon>Bacteroidia</taxon>
        <taxon>Marinilabiliales</taxon>
        <taxon>Marinilabiliaceae</taxon>
        <taxon>Breznakibacter</taxon>
    </lineage>
</organism>
<evidence type="ECO:0000313" key="2">
    <source>
        <dbReference type="Proteomes" id="UP000249239"/>
    </source>
</evidence>